<evidence type="ECO:0000313" key="1">
    <source>
        <dbReference type="EMBL" id="GAA2030853.1"/>
    </source>
</evidence>
<evidence type="ECO:0000313" key="2">
    <source>
        <dbReference type="Proteomes" id="UP001501461"/>
    </source>
</evidence>
<gene>
    <name evidence="1" type="ORF">GCM10009720_08880</name>
</gene>
<accession>A0ABP5FNK8</accession>
<reference evidence="2" key="1">
    <citation type="journal article" date="2019" name="Int. J. Syst. Evol. Microbiol.">
        <title>The Global Catalogue of Microorganisms (GCM) 10K type strain sequencing project: providing services to taxonomists for standard genome sequencing and annotation.</title>
        <authorList>
            <consortium name="The Broad Institute Genomics Platform"/>
            <consortium name="The Broad Institute Genome Sequencing Center for Infectious Disease"/>
            <person name="Wu L."/>
            <person name="Ma J."/>
        </authorList>
    </citation>
    <scope>NUCLEOTIDE SEQUENCE [LARGE SCALE GENOMIC DNA]</scope>
    <source>
        <strain evidence="2">JCM 13595</strain>
    </source>
</reference>
<name>A0ABP5FNK8_9MICC</name>
<keyword evidence="2" id="KW-1185">Reference proteome</keyword>
<comment type="caution">
    <text evidence="1">The sequence shown here is derived from an EMBL/GenBank/DDBJ whole genome shotgun (WGS) entry which is preliminary data.</text>
</comment>
<proteinExistence type="predicted"/>
<organism evidence="1 2">
    <name type="scientific">Yaniella flava</name>
    <dbReference type="NCBI Taxonomy" id="287930"/>
    <lineage>
        <taxon>Bacteria</taxon>
        <taxon>Bacillati</taxon>
        <taxon>Actinomycetota</taxon>
        <taxon>Actinomycetes</taxon>
        <taxon>Micrococcales</taxon>
        <taxon>Micrococcaceae</taxon>
        <taxon>Yaniella</taxon>
    </lineage>
</organism>
<sequence length="106" mass="11895">MKPKYRIIEPELGETTDIYRDGGRLVKPKNEDAHKLVDVGCPPHYVVTSFDDEVAVEVWTTQHYTGTAAVFEASQTQEAYNYAQLIAHAENVIFDPAKSARITVLD</sequence>
<dbReference type="Proteomes" id="UP001501461">
    <property type="component" value="Unassembled WGS sequence"/>
</dbReference>
<dbReference type="EMBL" id="BAAAMN010000014">
    <property type="protein sequence ID" value="GAA2030853.1"/>
    <property type="molecule type" value="Genomic_DNA"/>
</dbReference>
<protein>
    <submittedName>
        <fullName evidence="1">Uncharacterized protein</fullName>
    </submittedName>
</protein>